<evidence type="ECO:0008006" key="4">
    <source>
        <dbReference type="Google" id="ProtNLM"/>
    </source>
</evidence>
<evidence type="ECO:0000313" key="2">
    <source>
        <dbReference type="EMBL" id="NGO69379.1"/>
    </source>
</evidence>
<sequence>MKKARMAIVGVATVSATALAGPAAAVADSASSHVAAPKRIACSKVYKLKLSNGNGYMKYRKCKVLGKKRYRMHGFVRDTRVNGKPVYGKAIFKRLGGGYHTHTYKTYGYKKFNTGWHNARWVKGALRG</sequence>
<protein>
    <recommendedName>
        <fullName evidence="4">Secreted protein</fullName>
    </recommendedName>
</protein>
<dbReference type="AlphaFoldDB" id="A0A6G4WVR4"/>
<gene>
    <name evidence="2" type="ORF">G5C65_13645</name>
</gene>
<keyword evidence="1" id="KW-0732">Signal</keyword>
<dbReference type="RefSeq" id="WP_165299071.1">
    <property type="nucleotide sequence ID" value="NZ_JAAKZZ010000112.1"/>
</dbReference>
<keyword evidence="3" id="KW-1185">Reference proteome</keyword>
<name>A0A6G4WVR4_9ACTN</name>
<evidence type="ECO:0000256" key="1">
    <source>
        <dbReference type="SAM" id="SignalP"/>
    </source>
</evidence>
<reference evidence="2 3" key="1">
    <citation type="submission" date="2020-02" db="EMBL/GenBank/DDBJ databases">
        <title>Whole-genome analyses of novel actinobacteria.</title>
        <authorList>
            <person name="Sahin N."/>
            <person name="Tatar D."/>
        </authorList>
    </citation>
    <scope>NUCLEOTIDE SEQUENCE [LARGE SCALE GENOMIC DNA]</scope>
    <source>
        <strain evidence="2 3">SB3404</strain>
    </source>
</reference>
<comment type="caution">
    <text evidence="2">The sequence shown here is derived from an EMBL/GenBank/DDBJ whole genome shotgun (WGS) entry which is preliminary data.</text>
</comment>
<dbReference type="EMBL" id="JAAKZZ010000112">
    <property type="protein sequence ID" value="NGO69379.1"/>
    <property type="molecule type" value="Genomic_DNA"/>
</dbReference>
<proteinExistence type="predicted"/>
<feature type="chain" id="PRO_5039099910" description="Secreted protein" evidence="1">
    <location>
        <begin position="21"/>
        <end position="128"/>
    </location>
</feature>
<feature type="signal peptide" evidence="1">
    <location>
        <begin position="1"/>
        <end position="20"/>
    </location>
</feature>
<accession>A0A6G4WVR4</accession>
<evidence type="ECO:0000313" key="3">
    <source>
        <dbReference type="Proteomes" id="UP000477722"/>
    </source>
</evidence>
<organism evidence="2 3">
    <name type="scientific">Streptomyces boncukensis</name>
    <dbReference type="NCBI Taxonomy" id="2711219"/>
    <lineage>
        <taxon>Bacteria</taxon>
        <taxon>Bacillati</taxon>
        <taxon>Actinomycetota</taxon>
        <taxon>Actinomycetes</taxon>
        <taxon>Kitasatosporales</taxon>
        <taxon>Streptomycetaceae</taxon>
        <taxon>Streptomyces</taxon>
    </lineage>
</organism>
<dbReference type="Proteomes" id="UP000477722">
    <property type="component" value="Unassembled WGS sequence"/>
</dbReference>